<dbReference type="InterPro" id="IPR009057">
    <property type="entry name" value="Homeodomain-like_sf"/>
</dbReference>
<sequence>MNKITKTSNISRDNSQKTDLRVRKTKRAIYNALTELLQKKSIDKITVSELSEKAEINKGTFYLHYVDIYDLYQNALNEHLKKIVDKIDFMDLFFTNPDKFSRNLVMRSIKKSIFENDPFFSRDNASFSQSAQFYFCNALATKVLESNQIPATLENEIKLKFIFSGSGSLLRYDSHEDTELIINVISNTIKNLFPEFYQR</sequence>
<comment type="caution">
    <text evidence="4">The sequence shown here is derived from an EMBL/GenBank/DDBJ whole genome shotgun (WGS) entry which is preliminary data.</text>
</comment>
<name>A0A841KUI8_9FIRM</name>
<evidence type="ECO:0000313" key="4">
    <source>
        <dbReference type="EMBL" id="MBB6215858.1"/>
    </source>
</evidence>
<dbReference type="EMBL" id="JACHEN010000010">
    <property type="protein sequence ID" value="MBB6215858.1"/>
    <property type="molecule type" value="Genomic_DNA"/>
</dbReference>
<feature type="DNA-binding region" description="H-T-H motif" evidence="2">
    <location>
        <begin position="46"/>
        <end position="65"/>
    </location>
</feature>
<protein>
    <submittedName>
        <fullName evidence="4">AcrR family transcriptional regulator</fullName>
    </submittedName>
</protein>
<dbReference type="InterPro" id="IPR050624">
    <property type="entry name" value="HTH-type_Tx_Regulator"/>
</dbReference>
<dbReference type="SUPFAM" id="SSF46689">
    <property type="entry name" value="Homeodomain-like"/>
    <property type="match status" value="1"/>
</dbReference>
<dbReference type="GO" id="GO:0003677">
    <property type="term" value="F:DNA binding"/>
    <property type="evidence" value="ECO:0007669"/>
    <property type="project" value="UniProtKB-UniRule"/>
</dbReference>
<feature type="domain" description="HTH tetR-type" evidence="3">
    <location>
        <begin position="23"/>
        <end position="83"/>
    </location>
</feature>
<accession>A0A841KUI8</accession>
<dbReference type="PANTHER" id="PTHR43479">
    <property type="entry name" value="ACREF/ENVCD OPERON REPRESSOR-RELATED"/>
    <property type="match status" value="1"/>
</dbReference>
<dbReference type="Pfam" id="PF00440">
    <property type="entry name" value="TetR_N"/>
    <property type="match status" value="1"/>
</dbReference>
<reference evidence="4 5" key="1">
    <citation type="submission" date="2020-08" db="EMBL/GenBank/DDBJ databases">
        <title>Genomic Encyclopedia of Type Strains, Phase IV (KMG-IV): sequencing the most valuable type-strain genomes for metagenomic binning, comparative biology and taxonomic classification.</title>
        <authorList>
            <person name="Goeker M."/>
        </authorList>
    </citation>
    <scope>NUCLEOTIDE SEQUENCE [LARGE SCALE GENOMIC DNA]</scope>
    <source>
        <strain evidence="4 5">DSM 103526</strain>
    </source>
</reference>
<keyword evidence="5" id="KW-1185">Reference proteome</keyword>
<gene>
    <name evidence="4" type="ORF">HNQ80_001949</name>
</gene>
<evidence type="ECO:0000313" key="5">
    <source>
        <dbReference type="Proteomes" id="UP000579281"/>
    </source>
</evidence>
<keyword evidence="1 2" id="KW-0238">DNA-binding</keyword>
<dbReference type="PANTHER" id="PTHR43479:SF7">
    <property type="entry name" value="TETR-FAMILY TRANSCRIPTIONAL REGULATOR"/>
    <property type="match status" value="1"/>
</dbReference>
<dbReference type="InterPro" id="IPR001647">
    <property type="entry name" value="HTH_TetR"/>
</dbReference>
<evidence type="ECO:0000259" key="3">
    <source>
        <dbReference type="PROSITE" id="PS50977"/>
    </source>
</evidence>
<dbReference type="AlphaFoldDB" id="A0A841KUI8"/>
<dbReference type="Proteomes" id="UP000579281">
    <property type="component" value="Unassembled WGS sequence"/>
</dbReference>
<dbReference type="RefSeq" id="WP_184310405.1">
    <property type="nucleotide sequence ID" value="NZ_JACHEN010000010.1"/>
</dbReference>
<dbReference type="PROSITE" id="PS50977">
    <property type="entry name" value="HTH_TETR_2"/>
    <property type="match status" value="1"/>
</dbReference>
<evidence type="ECO:0000256" key="2">
    <source>
        <dbReference type="PROSITE-ProRule" id="PRU00335"/>
    </source>
</evidence>
<proteinExistence type="predicted"/>
<organism evidence="4 5">
    <name type="scientific">Anaerosolibacter carboniphilus</name>
    <dbReference type="NCBI Taxonomy" id="1417629"/>
    <lineage>
        <taxon>Bacteria</taxon>
        <taxon>Bacillati</taxon>
        <taxon>Bacillota</taxon>
        <taxon>Clostridia</taxon>
        <taxon>Peptostreptococcales</taxon>
        <taxon>Thermotaleaceae</taxon>
        <taxon>Anaerosolibacter</taxon>
    </lineage>
</organism>
<dbReference type="Gene3D" id="1.10.357.10">
    <property type="entry name" value="Tetracycline Repressor, domain 2"/>
    <property type="match status" value="1"/>
</dbReference>
<evidence type="ECO:0000256" key="1">
    <source>
        <dbReference type="ARBA" id="ARBA00023125"/>
    </source>
</evidence>